<dbReference type="EMBL" id="BONR01000001">
    <property type="protein sequence ID" value="GIG53253.1"/>
    <property type="molecule type" value="Genomic_DNA"/>
</dbReference>
<dbReference type="SUPFAM" id="SSF52540">
    <property type="entry name" value="P-loop containing nucleoside triphosphate hydrolases"/>
    <property type="match status" value="1"/>
</dbReference>
<dbReference type="InterPro" id="IPR027417">
    <property type="entry name" value="P-loop_NTPase"/>
</dbReference>
<evidence type="ECO:0000259" key="2">
    <source>
        <dbReference type="SMART" id="SM00382"/>
    </source>
</evidence>
<dbReference type="SUPFAM" id="SSF54211">
    <property type="entry name" value="Ribosomal protein S5 domain 2-like"/>
    <property type="match status" value="1"/>
</dbReference>
<dbReference type="InterPro" id="IPR045006">
    <property type="entry name" value="CHLI-like"/>
</dbReference>
<dbReference type="InterPro" id="IPR020568">
    <property type="entry name" value="Ribosomal_Su5_D2-typ_SF"/>
</dbReference>
<comment type="similarity">
    <text evidence="1">Belongs to the Mg-chelatase subunits D/I family. ComM subfamily.</text>
</comment>
<organism evidence="3 4">
    <name type="scientific">Demequina activiva</name>
    <dbReference type="NCBI Taxonomy" id="1582364"/>
    <lineage>
        <taxon>Bacteria</taxon>
        <taxon>Bacillati</taxon>
        <taxon>Actinomycetota</taxon>
        <taxon>Actinomycetes</taxon>
        <taxon>Micrococcales</taxon>
        <taxon>Demequinaceae</taxon>
        <taxon>Demequina</taxon>
    </lineage>
</organism>
<name>A0A919Q2T0_9MICO</name>
<dbReference type="Gene3D" id="3.40.50.300">
    <property type="entry name" value="P-loop containing nucleotide triphosphate hydrolases"/>
    <property type="match status" value="1"/>
</dbReference>
<dbReference type="Proteomes" id="UP000652354">
    <property type="component" value="Unassembled WGS sequence"/>
</dbReference>
<protein>
    <recommendedName>
        <fullName evidence="2">AAA+ ATPase domain-containing protein</fullName>
    </recommendedName>
</protein>
<gene>
    <name evidence="3" type="ORF">Dac01nite_00050</name>
</gene>
<evidence type="ECO:0000313" key="4">
    <source>
        <dbReference type="Proteomes" id="UP000652354"/>
    </source>
</evidence>
<dbReference type="Pfam" id="PF13541">
    <property type="entry name" value="ChlI"/>
    <property type="match status" value="1"/>
</dbReference>
<comment type="caution">
    <text evidence="3">The sequence shown here is derived from an EMBL/GenBank/DDBJ whole genome shotgun (WGS) entry which is preliminary data.</text>
</comment>
<dbReference type="RefSeq" id="WP_203652739.1">
    <property type="nucleotide sequence ID" value="NZ_BONR01000001.1"/>
</dbReference>
<dbReference type="NCBIfam" id="TIGR00368">
    <property type="entry name" value="YifB family Mg chelatase-like AAA ATPase"/>
    <property type="match status" value="1"/>
</dbReference>
<proteinExistence type="inferred from homology"/>
<dbReference type="GO" id="GO:0005524">
    <property type="term" value="F:ATP binding"/>
    <property type="evidence" value="ECO:0007669"/>
    <property type="project" value="InterPro"/>
</dbReference>
<reference evidence="3" key="1">
    <citation type="submission" date="2021-01" db="EMBL/GenBank/DDBJ databases">
        <title>Whole genome shotgun sequence of Demequina activiva NBRC 110675.</title>
        <authorList>
            <person name="Komaki H."/>
            <person name="Tamura T."/>
        </authorList>
    </citation>
    <scope>NUCLEOTIDE SEQUENCE</scope>
    <source>
        <strain evidence="3">NBRC 110675</strain>
    </source>
</reference>
<evidence type="ECO:0000313" key="3">
    <source>
        <dbReference type="EMBL" id="GIG53253.1"/>
    </source>
</evidence>
<dbReference type="InterPro" id="IPR025158">
    <property type="entry name" value="Mg_chelat-rel_C"/>
</dbReference>
<dbReference type="InterPro" id="IPR003593">
    <property type="entry name" value="AAA+_ATPase"/>
</dbReference>
<keyword evidence="4" id="KW-1185">Reference proteome</keyword>
<dbReference type="Gene3D" id="3.30.230.10">
    <property type="match status" value="1"/>
</dbReference>
<dbReference type="AlphaFoldDB" id="A0A919Q2T0"/>
<dbReference type="Pfam" id="PF13335">
    <property type="entry name" value="Mg_chelatase_C"/>
    <property type="match status" value="1"/>
</dbReference>
<dbReference type="CDD" id="cd00009">
    <property type="entry name" value="AAA"/>
    <property type="match status" value="1"/>
</dbReference>
<dbReference type="Pfam" id="PF01078">
    <property type="entry name" value="Mg_chelatase"/>
    <property type="match status" value="1"/>
</dbReference>
<dbReference type="InterPro" id="IPR000523">
    <property type="entry name" value="Mg_chelatse_chII-like_cat_dom"/>
</dbReference>
<evidence type="ECO:0000256" key="1">
    <source>
        <dbReference type="ARBA" id="ARBA00006354"/>
    </source>
</evidence>
<sequence length="505" mass="52087">MIGRTRTVVLAGLTGHVVDVEAHIGSSLPGFTIVGLPDTALSEARDRVRAATASSGLPWPQRRITVNLSPASLPKSGAATDLAIAVAVLAASGGIGADAPSGAVHLGELGLDGRVRPIPGVLPAVVAAADRGIERVVVPAGNAEEAALVPGVEVVAVTTLAELARHYGAADAVAVACDPVAAPVRAAAHAERVDLDEVRGQPEARWALEVAAAGGHHLLLSGPPGAGKTMLARRLPTILPPLTDKDAVTATAIHSLAGTLDPSRGLLRTAPFEAPHHSASAAAIVGGGSGLARPGAISRAHAGVLFLDEAPEFPARVLQTLRQPLEHGEVVLHRAQGATRYPSRFQLILAANPCPCGHYYGSGERCTCTPIQRRRYFGRLSGPLLDRVDLQVTVLPVRGGADEPGESSATVAARVAEARARARARLAPHGWALNAHASGTWLRRHTPRDGAALVWQALDRGVLTARGADRALRVAWTVADLAGVEQPNADHVAQALTLRSRGVAA</sequence>
<feature type="domain" description="AAA+ ATPase" evidence="2">
    <location>
        <begin position="214"/>
        <end position="398"/>
    </location>
</feature>
<dbReference type="InterPro" id="IPR004482">
    <property type="entry name" value="Mg_chelat-rel"/>
</dbReference>
<dbReference type="InterPro" id="IPR014721">
    <property type="entry name" value="Ribsml_uS5_D2-typ_fold_subgr"/>
</dbReference>
<dbReference type="SMART" id="SM00382">
    <property type="entry name" value="AAA"/>
    <property type="match status" value="1"/>
</dbReference>
<dbReference type="PANTHER" id="PTHR32039:SF7">
    <property type="entry name" value="COMPETENCE PROTEIN COMM"/>
    <property type="match status" value="1"/>
</dbReference>
<accession>A0A919Q2T0</accession>
<dbReference type="PANTHER" id="PTHR32039">
    <property type="entry name" value="MAGNESIUM-CHELATASE SUBUNIT CHLI"/>
    <property type="match status" value="1"/>
</dbReference>